<keyword evidence="5" id="KW-0756">Sterol biosynthesis</keyword>
<proteinExistence type="inferred from homology"/>
<keyword evidence="5" id="KW-0067">ATP-binding</keyword>
<comment type="subcellular location">
    <subcellularLocation>
        <location evidence="5">Cytoplasm</location>
    </subcellularLocation>
</comment>
<keyword evidence="2 5" id="KW-0808">Transferase</keyword>
<dbReference type="Pfam" id="PF08544">
    <property type="entry name" value="GHMP_kinases_C"/>
    <property type="match status" value="1"/>
</dbReference>
<evidence type="ECO:0000256" key="3">
    <source>
        <dbReference type="ARBA" id="ARBA00022777"/>
    </source>
</evidence>
<dbReference type="PRINTS" id="PR00959">
    <property type="entry name" value="MEVGALKINASE"/>
</dbReference>
<dbReference type="UniPathway" id="UPA00057">
    <property type="reaction ID" value="UER00098"/>
</dbReference>
<gene>
    <name evidence="8 9" type="primary">LOC115881471</name>
</gene>
<dbReference type="RefSeq" id="XP_030754812.1">
    <property type="nucleotide sequence ID" value="XM_030898952.1"/>
</dbReference>
<keyword evidence="1 5" id="KW-0963">Cytoplasm</keyword>
<keyword evidence="5" id="KW-1207">Sterol metabolism</keyword>
<dbReference type="InterPro" id="IPR020568">
    <property type="entry name" value="Ribosomal_Su5_D2-typ_SF"/>
</dbReference>
<dbReference type="PANTHER" id="PTHR43290:SF2">
    <property type="entry name" value="MEVALONATE KINASE"/>
    <property type="match status" value="1"/>
</dbReference>
<evidence type="ECO:0000256" key="5">
    <source>
        <dbReference type="RuleBase" id="RU363087"/>
    </source>
</evidence>
<dbReference type="Proteomes" id="UP000504635">
    <property type="component" value="Unplaced"/>
</dbReference>
<evidence type="ECO:0000313" key="9">
    <source>
        <dbReference type="RefSeq" id="XP_030754813.1"/>
    </source>
</evidence>
<dbReference type="GeneID" id="115881471"/>
<keyword evidence="4" id="KW-0460">Magnesium</keyword>
<name>A0A6J2XTE8_SITOR</name>
<dbReference type="InterPro" id="IPR014721">
    <property type="entry name" value="Ribsml_uS5_D2-typ_fold_subgr"/>
</dbReference>
<keyword evidence="5" id="KW-0752">Steroid biosynthesis</keyword>
<dbReference type="InterPro" id="IPR036554">
    <property type="entry name" value="GHMP_kinase_C_sf"/>
</dbReference>
<evidence type="ECO:0000259" key="6">
    <source>
        <dbReference type="Pfam" id="PF08544"/>
    </source>
</evidence>
<evidence type="ECO:0000256" key="2">
    <source>
        <dbReference type="ARBA" id="ARBA00022679"/>
    </source>
</evidence>
<comment type="pathway">
    <text evidence="5">Isoprenoid biosynthesis; isopentenyl diphosphate biosynthesis via mevalonate pathway; isopentenyl diphosphate from (R)-mevalonate: step 1/3.</text>
</comment>
<keyword evidence="5" id="KW-0753">Steroid metabolism</keyword>
<comment type="similarity">
    <text evidence="5">Belongs to the GHMP kinase family. Mevalonate kinase subfamily.</text>
</comment>
<dbReference type="EC" id="2.7.1.36" evidence="5"/>
<dbReference type="NCBIfam" id="TIGR00549">
    <property type="entry name" value="mevalon_kin"/>
    <property type="match status" value="1"/>
</dbReference>
<evidence type="ECO:0000256" key="1">
    <source>
        <dbReference type="ARBA" id="ARBA00022490"/>
    </source>
</evidence>
<dbReference type="OrthoDB" id="1652964at2759"/>
<dbReference type="InterPro" id="IPR013750">
    <property type="entry name" value="GHMP_kinase_C_dom"/>
</dbReference>
<reference evidence="8 9" key="1">
    <citation type="submission" date="2025-04" db="UniProtKB">
        <authorList>
            <consortium name="RefSeq"/>
        </authorList>
    </citation>
    <scope>IDENTIFICATION</scope>
    <source>
        <tissue evidence="8 9">Gonads</tissue>
    </source>
</reference>
<dbReference type="Gene3D" id="3.30.230.10">
    <property type="match status" value="1"/>
</dbReference>
<dbReference type="PANTHER" id="PTHR43290">
    <property type="entry name" value="MEVALONATE KINASE"/>
    <property type="match status" value="1"/>
</dbReference>
<organism evidence="7 8">
    <name type="scientific">Sitophilus oryzae</name>
    <name type="common">Rice weevil</name>
    <name type="synonym">Curculio oryzae</name>
    <dbReference type="NCBI Taxonomy" id="7048"/>
    <lineage>
        <taxon>Eukaryota</taxon>
        <taxon>Metazoa</taxon>
        <taxon>Ecdysozoa</taxon>
        <taxon>Arthropoda</taxon>
        <taxon>Hexapoda</taxon>
        <taxon>Insecta</taxon>
        <taxon>Pterygota</taxon>
        <taxon>Neoptera</taxon>
        <taxon>Endopterygota</taxon>
        <taxon>Coleoptera</taxon>
        <taxon>Polyphaga</taxon>
        <taxon>Cucujiformia</taxon>
        <taxon>Curculionidae</taxon>
        <taxon>Dryophthorinae</taxon>
        <taxon>Sitophilus</taxon>
    </lineage>
</organism>
<accession>A0A6J2XTE8</accession>
<keyword evidence="5" id="KW-0443">Lipid metabolism</keyword>
<dbReference type="SUPFAM" id="SSF54211">
    <property type="entry name" value="Ribosomal protein S5 domain 2-like"/>
    <property type="match status" value="1"/>
</dbReference>
<feature type="domain" description="GHMP kinase C-terminal" evidence="6">
    <location>
        <begin position="341"/>
        <end position="410"/>
    </location>
</feature>
<protein>
    <recommendedName>
        <fullName evidence="5">Mevalonate kinase</fullName>
        <shortName evidence="5">MK</shortName>
        <ecNumber evidence="5">2.7.1.36</ecNumber>
    </recommendedName>
</protein>
<dbReference type="GO" id="GO:0019287">
    <property type="term" value="P:isopentenyl diphosphate biosynthetic process, mevalonate pathway"/>
    <property type="evidence" value="ECO:0007669"/>
    <property type="project" value="UniProtKB-UniPathway"/>
</dbReference>
<dbReference type="GO" id="GO:0005829">
    <property type="term" value="C:cytosol"/>
    <property type="evidence" value="ECO:0007669"/>
    <property type="project" value="TreeGrafter"/>
</dbReference>
<sequence>MSSLGSKSFSYNKIRNGTEFNVSAPGKVILHGEHSVVYGKLAIAASLGLRTRINLVEIDSPDSLVFKIVPMDFEHIFSLKDIEKLLLTESPAISSDDSKFNWENPKMIEHQSQLRIVETALDATLQSHRSGRYETALKSIKCLFYFISGILSSTVVKLKPLLICVDSDLKMGAGTGSSASFSVALATTLIHYLKLATLDLDNVSKKNFKPSSWTLEEIERLDGLSDRQLKAICTWAFCGENLFHGTPSGLDNTICTYGNMVKFRRGEQPTILKLSNASFDVLLIDTHVARETFKLVARVAKLREAFPALVSHILDAMEDLTTRAADLIVGIDGATETPLDDFHDLATLVQMNHGLLCALGVSHQKLEEVIMILEKHDLKGKLTGAGGGGFAIALLPPDYDPEEVVRKLNERDFGVMCTKLGGEGVKIE</sequence>
<dbReference type="InterPro" id="IPR006205">
    <property type="entry name" value="Mev_gal_kin"/>
</dbReference>
<dbReference type="GO" id="GO:0004496">
    <property type="term" value="F:mevalonate kinase activity"/>
    <property type="evidence" value="ECO:0007669"/>
    <property type="project" value="UniProtKB-EC"/>
</dbReference>
<keyword evidence="5" id="KW-0444">Lipid biosynthesis</keyword>
<dbReference type="SUPFAM" id="SSF55060">
    <property type="entry name" value="GHMP Kinase, C-terminal domain"/>
    <property type="match status" value="1"/>
</dbReference>
<keyword evidence="3 5" id="KW-0418">Kinase</keyword>
<keyword evidence="5" id="KW-0547">Nucleotide-binding</keyword>
<dbReference type="KEGG" id="soy:115881471"/>
<keyword evidence="7" id="KW-1185">Reference proteome</keyword>
<dbReference type="Gene3D" id="3.30.70.890">
    <property type="entry name" value="GHMP kinase, C-terminal domain"/>
    <property type="match status" value="1"/>
</dbReference>
<comment type="catalytic activity">
    <reaction evidence="5">
        <text>(R)-mevalonate + ATP = (R)-5-phosphomevalonate + ADP + H(+)</text>
        <dbReference type="Rhea" id="RHEA:17065"/>
        <dbReference type="ChEBI" id="CHEBI:15378"/>
        <dbReference type="ChEBI" id="CHEBI:30616"/>
        <dbReference type="ChEBI" id="CHEBI:36464"/>
        <dbReference type="ChEBI" id="CHEBI:58146"/>
        <dbReference type="ChEBI" id="CHEBI:456216"/>
        <dbReference type="EC" id="2.7.1.36"/>
    </reaction>
</comment>
<evidence type="ECO:0000256" key="4">
    <source>
        <dbReference type="ARBA" id="ARBA00022842"/>
    </source>
</evidence>
<dbReference type="GO" id="GO:0005524">
    <property type="term" value="F:ATP binding"/>
    <property type="evidence" value="ECO:0007669"/>
    <property type="project" value="UniProtKB-KW"/>
</dbReference>
<dbReference type="AlphaFoldDB" id="A0A6J2XTE8"/>
<dbReference type="RefSeq" id="XP_030754813.1">
    <property type="nucleotide sequence ID" value="XM_030898953.1"/>
</dbReference>
<evidence type="ECO:0000313" key="7">
    <source>
        <dbReference type="Proteomes" id="UP000504635"/>
    </source>
</evidence>
<dbReference type="GO" id="GO:0006695">
    <property type="term" value="P:cholesterol biosynthetic process"/>
    <property type="evidence" value="ECO:0007669"/>
    <property type="project" value="TreeGrafter"/>
</dbReference>
<evidence type="ECO:0000313" key="8">
    <source>
        <dbReference type="RefSeq" id="XP_030754812.1"/>
    </source>
</evidence>